<dbReference type="InterPro" id="IPR027417">
    <property type="entry name" value="P-loop_NTPase"/>
</dbReference>
<dbReference type="PROSITE" id="PS51026">
    <property type="entry name" value="NIFH_FRXC_3"/>
    <property type="match status" value="1"/>
</dbReference>
<dbReference type="GO" id="GO:0016491">
    <property type="term" value="F:oxidoreductase activity"/>
    <property type="evidence" value="ECO:0007669"/>
    <property type="project" value="InterPro"/>
</dbReference>
<dbReference type="Pfam" id="PF00142">
    <property type="entry name" value="Fer4_NifH"/>
    <property type="match status" value="1"/>
</dbReference>
<keyword evidence="7" id="KW-1185">Reference proteome</keyword>
<dbReference type="Gene3D" id="3.40.50.300">
    <property type="entry name" value="P-loop containing nucleotide triphosphate hydrolases"/>
    <property type="match status" value="1"/>
</dbReference>
<sequence>MTPEHIVIAGRSGVGNTTTAVNISAALAEERYRVAHVGYDPRRLSTAPLRGQGKLVACGEGCLKGSAACVVGYRGILCVEAGNGGEGEGTAVLGKLCHFEEIARHRLDYVIHDISGEPETVLSFLSETNEPWRLLVVTSADIASIHTLNDYIARFNELKAGKGRFGGVIANNLSGPFFESVVGDFIRETGAHLVANIPRSMMISVGEFCTLPLVEVAPQGHVTAVYRKLARAVAGGKDARIPSYLDERALAAWSLRWREIIDELEGGIVRDGAAI</sequence>
<evidence type="ECO:0000313" key="7">
    <source>
        <dbReference type="Proteomes" id="UP001144352"/>
    </source>
</evidence>
<dbReference type="GO" id="GO:0046872">
    <property type="term" value="F:metal ion binding"/>
    <property type="evidence" value="ECO:0007669"/>
    <property type="project" value="UniProtKB-KW"/>
</dbReference>
<dbReference type="RefSeq" id="WP_214186569.1">
    <property type="nucleotide sequence ID" value="NZ_BSDS01000002.1"/>
</dbReference>
<keyword evidence="3" id="KW-0479">Metal-binding</keyword>
<dbReference type="PANTHER" id="PTHR42864:SF2">
    <property type="entry name" value="LIGHT-INDEPENDENT PROTOCHLOROPHYLLIDE REDUCTASE IRON-SULFUR ATP-BINDING PROTEIN"/>
    <property type="match status" value="1"/>
</dbReference>
<evidence type="ECO:0000256" key="2">
    <source>
        <dbReference type="ARBA" id="ARBA00005504"/>
    </source>
</evidence>
<name>A0A9W6G321_9BACT</name>
<evidence type="ECO:0000256" key="4">
    <source>
        <dbReference type="ARBA" id="ARBA00022741"/>
    </source>
</evidence>
<evidence type="ECO:0000256" key="1">
    <source>
        <dbReference type="ARBA" id="ARBA00001966"/>
    </source>
</evidence>
<accession>A0A9W6G321</accession>
<evidence type="ECO:0000256" key="3">
    <source>
        <dbReference type="ARBA" id="ARBA00022723"/>
    </source>
</evidence>
<comment type="similarity">
    <text evidence="2">Belongs to the NifH/BchL/ChlL family.</text>
</comment>
<dbReference type="Proteomes" id="UP001144352">
    <property type="component" value="Unassembled WGS sequence"/>
</dbReference>
<dbReference type="AlphaFoldDB" id="A0A9W6G321"/>
<comment type="cofactor">
    <cofactor evidence="1">
        <name>[4Fe-4S] cluster</name>
        <dbReference type="ChEBI" id="CHEBI:49883"/>
    </cofactor>
</comment>
<proteinExistence type="inferred from homology"/>
<evidence type="ECO:0000313" key="6">
    <source>
        <dbReference type="EMBL" id="GLI39459.1"/>
    </source>
</evidence>
<comment type="caution">
    <text evidence="6">The sequence shown here is derived from an EMBL/GenBank/DDBJ whole genome shotgun (WGS) entry which is preliminary data.</text>
</comment>
<keyword evidence="5" id="KW-0067">ATP-binding</keyword>
<protein>
    <submittedName>
        <fullName evidence="6">Nitrogenase iron protein</fullName>
    </submittedName>
</protein>
<dbReference type="SUPFAM" id="SSF52540">
    <property type="entry name" value="P-loop containing nucleoside triphosphate hydrolases"/>
    <property type="match status" value="1"/>
</dbReference>
<dbReference type="GO" id="GO:0005524">
    <property type="term" value="F:ATP binding"/>
    <property type="evidence" value="ECO:0007669"/>
    <property type="project" value="UniProtKB-KW"/>
</dbReference>
<organism evidence="6 7">
    <name type="scientific">Geobacter hydrogenophilus</name>
    <dbReference type="NCBI Taxonomy" id="40983"/>
    <lineage>
        <taxon>Bacteria</taxon>
        <taxon>Pseudomonadati</taxon>
        <taxon>Thermodesulfobacteriota</taxon>
        <taxon>Desulfuromonadia</taxon>
        <taxon>Geobacterales</taxon>
        <taxon>Geobacteraceae</taxon>
        <taxon>Geobacter</taxon>
    </lineage>
</organism>
<reference evidence="6" key="1">
    <citation type="submission" date="2022-12" db="EMBL/GenBank/DDBJ databases">
        <title>Reference genome sequencing for broad-spectrum identification of bacterial and archaeal isolates by mass spectrometry.</title>
        <authorList>
            <person name="Sekiguchi Y."/>
            <person name="Tourlousse D.M."/>
        </authorList>
    </citation>
    <scope>NUCLEOTIDE SEQUENCE</scope>
    <source>
        <strain evidence="6">H2</strain>
    </source>
</reference>
<dbReference type="PANTHER" id="PTHR42864">
    <property type="entry name" value="LIGHT-INDEPENDENT PROTOCHLOROPHYLLIDE REDUCTASE IRON-SULFUR ATP-BINDING PROTEIN"/>
    <property type="match status" value="1"/>
</dbReference>
<evidence type="ECO:0000256" key="5">
    <source>
        <dbReference type="ARBA" id="ARBA00022840"/>
    </source>
</evidence>
<dbReference type="EMBL" id="BSDS01000002">
    <property type="protein sequence ID" value="GLI39459.1"/>
    <property type="molecule type" value="Genomic_DNA"/>
</dbReference>
<dbReference type="InterPro" id="IPR000392">
    <property type="entry name" value="NifH/frxC"/>
</dbReference>
<keyword evidence="4" id="KW-0547">Nucleotide-binding</keyword>
<gene>
    <name evidence="6" type="primary">nifH</name>
    <name evidence="6" type="ORF">GHYDROH2_29600</name>
</gene>